<dbReference type="SFLD" id="SFLDG01168">
    <property type="entry name" value="Ferric_reductase_subgroup_(FRE"/>
    <property type="match status" value="1"/>
</dbReference>
<dbReference type="InParanoid" id="A0A1Y2FWP8"/>
<keyword evidence="7" id="KW-0560">Oxidoreductase</keyword>
<keyword evidence="6 11" id="KW-1133">Transmembrane helix</keyword>
<proteinExistence type="inferred from homology"/>
<dbReference type="Pfam" id="PF08030">
    <property type="entry name" value="NAD_binding_6"/>
    <property type="match status" value="1"/>
</dbReference>
<dbReference type="PANTHER" id="PTHR32361">
    <property type="entry name" value="FERRIC/CUPRIC REDUCTASE TRANSMEMBRANE COMPONENT"/>
    <property type="match status" value="1"/>
</dbReference>
<gene>
    <name evidence="13" type="ORF">BCR35DRAFT_301594</name>
</gene>
<evidence type="ECO:0000313" key="14">
    <source>
        <dbReference type="Proteomes" id="UP000193467"/>
    </source>
</evidence>
<dbReference type="Gene3D" id="3.40.50.80">
    <property type="entry name" value="Nucleotide-binding domain of ferredoxin-NADP reductase (FNR) module"/>
    <property type="match status" value="1"/>
</dbReference>
<keyword evidence="4 11" id="KW-0812">Transmembrane</keyword>
<dbReference type="InterPro" id="IPR013121">
    <property type="entry name" value="Fe_red_NAD-bd_6"/>
</dbReference>
<keyword evidence="9 11" id="KW-0472">Membrane</keyword>
<sequence>MRWPTTVEEVAALPAAYGAHEARLLQLLRFAGDDPARGPEIVASYVAHRYNGFYVPAIFNLWLWRAVGSAIVVSLACRFLVPSIDRVPRRLLRVYTSVERACTLTAFYGTSSSEPKRVLPSSNRFSSWSTYQVPLLIDGILLSIYLVASFYFTFFHYAFLQPNIFFPDAEDAFPIHQYIRYLADRTAILSFGSTPLVILLAARNSPLSWLTGASFARLQVWHRWVSRVTFGAVLVHATAYIILILEPPSRGFWGMFAKPYLQAGWVACIGGNVLCIASWRRLREISYEIFLVGHILGALAWIIGAYYHVGLLHGQRSHLFWIYIAIAFWSVERILRLFSLLINNTPLRYLALPFSTPFFKRSPSAISLEEAPLIPKSPSPRFAEAEGTIVGDGEFIRLRLRLARKWAASRGRPGSYIFISIPGAARVWESHPFSIAWPLEVPLPTSISSSSRSSFASTSSSIVHLGNEEPEDDVAGPESIELIVKKCGGFTRRLCDTVGRTGDLEGAGGRMRDLRIMIEGPYGTIHTFEKERWVLLAAGGSGIAATVSHLADLAKHALGNTLKTDRVLVAWSIRTVETVSILLPYLLRVQSLFREALPSSAPFIDLHIYLTRPIASSSLPKPASTPSSILAPLLDSAEPFLTLATHLGRPQLGQHIDELLNLGSSEGGRVAVSACGPLGLCDRAREGVRERLGGEGVTTERLIYREEGGTW</sequence>
<dbReference type="InterPro" id="IPR017927">
    <property type="entry name" value="FAD-bd_FR_type"/>
</dbReference>
<evidence type="ECO:0000256" key="7">
    <source>
        <dbReference type="ARBA" id="ARBA00023002"/>
    </source>
</evidence>
<keyword evidence="14" id="KW-1185">Reference proteome</keyword>
<keyword evidence="8" id="KW-0406">Ion transport</keyword>
<evidence type="ECO:0000256" key="8">
    <source>
        <dbReference type="ARBA" id="ARBA00023065"/>
    </source>
</evidence>
<dbReference type="GO" id="GO:0006826">
    <property type="term" value="P:iron ion transport"/>
    <property type="evidence" value="ECO:0007669"/>
    <property type="project" value="TreeGrafter"/>
</dbReference>
<feature type="transmembrane region" description="Helical" evidence="11">
    <location>
        <begin position="178"/>
        <end position="203"/>
    </location>
</feature>
<dbReference type="SFLD" id="SFLDS00052">
    <property type="entry name" value="Ferric_Reductase_Domain"/>
    <property type="match status" value="1"/>
</dbReference>
<dbReference type="InterPro" id="IPR013112">
    <property type="entry name" value="FAD-bd_8"/>
</dbReference>
<feature type="transmembrane region" description="Helical" evidence="11">
    <location>
        <begin position="289"/>
        <end position="308"/>
    </location>
</feature>
<evidence type="ECO:0000256" key="10">
    <source>
        <dbReference type="ARBA" id="ARBA00023180"/>
    </source>
</evidence>
<evidence type="ECO:0000313" key="13">
    <source>
        <dbReference type="EMBL" id="ORY88457.1"/>
    </source>
</evidence>
<evidence type="ECO:0000256" key="9">
    <source>
        <dbReference type="ARBA" id="ARBA00023136"/>
    </source>
</evidence>
<evidence type="ECO:0000256" key="6">
    <source>
        <dbReference type="ARBA" id="ARBA00022989"/>
    </source>
</evidence>
<dbReference type="InterPro" id="IPR051410">
    <property type="entry name" value="Ferric/Cupric_Reductase"/>
</dbReference>
<keyword evidence="5" id="KW-0249">Electron transport</keyword>
<dbReference type="PROSITE" id="PS51384">
    <property type="entry name" value="FAD_FR"/>
    <property type="match status" value="1"/>
</dbReference>
<evidence type="ECO:0000259" key="12">
    <source>
        <dbReference type="PROSITE" id="PS51384"/>
    </source>
</evidence>
<dbReference type="Proteomes" id="UP000193467">
    <property type="component" value="Unassembled WGS sequence"/>
</dbReference>
<keyword evidence="10" id="KW-0325">Glycoprotein</keyword>
<dbReference type="SUPFAM" id="SSF52343">
    <property type="entry name" value="Ferredoxin reductase-like, C-terminal NADP-linked domain"/>
    <property type="match status" value="1"/>
</dbReference>
<feature type="domain" description="FAD-binding FR-type" evidence="12">
    <location>
        <begin position="378"/>
        <end position="528"/>
    </location>
</feature>
<evidence type="ECO:0000256" key="1">
    <source>
        <dbReference type="ARBA" id="ARBA00004141"/>
    </source>
</evidence>
<feature type="transmembrane region" description="Helical" evidence="11">
    <location>
        <begin position="260"/>
        <end position="277"/>
    </location>
</feature>
<dbReference type="GO" id="GO:0015677">
    <property type="term" value="P:copper ion import"/>
    <property type="evidence" value="ECO:0007669"/>
    <property type="project" value="TreeGrafter"/>
</dbReference>
<keyword evidence="3" id="KW-0813">Transport</keyword>
<protein>
    <submittedName>
        <fullName evidence="13">Ferric reductase like transmembrane component-domain-containing protein</fullName>
    </submittedName>
</protein>
<accession>A0A1Y2FWP8</accession>
<organism evidence="13 14">
    <name type="scientific">Leucosporidium creatinivorum</name>
    <dbReference type="NCBI Taxonomy" id="106004"/>
    <lineage>
        <taxon>Eukaryota</taxon>
        <taxon>Fungi</taxon>
        <taxon>Dikarya</taxon>
        <taxon>Basidiomycota</taxon>
        <taxon>Pucciniomycotina</taxon>
        <taxon>Microbotryomycetes</taxon>
        <taxon>Leucosporidiales</taxon>
        <taxon>Leucosporidium</taxon>
    </lineage>
</organism>
<dbReference type="Pfam" id="PF08022">
    <property type="entry name" value="FAD_binding_8"/>
    <property type="match status" value="1"/>
</dbReference>
<comment type="similarity">
    <text evidence="2">Belongs to the ferric reductase (FRE) family.</text>
</comment>
<dbReference type="InterPro" id="IPR039261">
    <property type="entry name" value="FNR_nucleotide-bd"/>
</dbReference>
<dbReference type="EMBL" id="MCGR01000010">
    <property type="protein sequence ID" value="ORY88457.1"/>
    <property type="molecule type" value="Genomic_DNA"/>
</dbReference>
<dbReference type="OrthoDB" id="2538083at2759"/>
<feature type="transmembrane region" description="Helical" evidence="11">
    <location>
        <begin position="135"/>
        <end position="158"/>
    </location>
</feature>
<dbReference type="InterPro" id="IPR013130">
    <property type="entry name" value="Fe3_Rdtase_TM_dom"/>
</dbReference>
<reference evidence="13 14" key="1">
    <citation type="submission" date="2016-07" db="EMBL/GenBank/DDBJ databases">
        <title>Pervasive Adenine N6-methylation of Active Genes in Fungi.</title>
        <authorList>
            <consortium name="DOE Joint Genome Institute"/>
            <person name="Mondo S.J."/>
            <person name="Dannebaum R.O."/>
            <person name="Kuo R.C."/>
            <person name="Labutti K."/>
            <person name="Haridas S."/>
            <person name="Kuo A."/>
            <person name="Salamov A."/>
            <person name="Ahrendt S.R."/>
            <person name="Lipzen A."/>
            <person name="Sullivan W."/>
            <person name="Andreopoulos W.B."/>
            <person name="Clum A."/>
            <person name="Lindquist E."/>
            <person name="Daum C."/>
            <person name="Ramamoorthy G.K."/>
            <person name="Gryganskyi A."/>
            <person name="Culley D."/>
            <person name="Magnuson J.K."/>
            <person name="James T.Y."/>
            <person name="O'Malley M.A."/>
            <person name="Stajich J.E."/>
            <person name="Spatafora J.W."/>
            <person name="Visel A."/>
            <person name="Grigoriev I.V."/>
        </authorList>
    </citation>
    <scope>NUCLEOTIDE SEQUENCE [LARGE SCALE GENOMIC DNA]</scope>
    <source>
        <strain evidence="13 14">62-1032</strain>
    </source>
</reference>
<dbReference type="Pfam" id="PF01794">
    <property type="entry name" value="Ferric_reduct"/>
    <property type="match status" value="1"/>
</dbReference>
<dbReference type="GO" id="GO:0005886">
    <property type="term" value="C:plasma membrane"/>
    <property type="evidence" value="ECO:0007669"/>
    <property type="project" value="TreeGrafter"/>
</dbReference>
<dbReference type="PANTHER" id="PTHR32361:SF9">
    <property type="entry name" value="FERRIC REDUCTASE TRANSMEMBRANE COMPONENT 3-RELATED"/>
    <property type="match status" value="1"/>
</dbReference>
<feature type="transmembrane region" description="Helical" evidence="11">
    <location>
        <begin position="62"/>
        <end position="81"/>
    </location>
</feature>
<evidence type="ECO:0000256" key="4">
    <source>
        <dbReference type="ARBA" id="ARBA00022692"/>
    </source>
</evidence>
<evidence type="ECO:0000256" key="5">
    <source>
        <dbReference type="ARBA" id="ARBA00022982"/>
    </source>
</evidence>
<evidence type="ECO:0000256" key="11">
    <source>
        <dbReference type="SAM" id="Phobius"/>
    </source>
</evidence>
<dbReference type="AlphaFoldDB" id="A0A1Y2FWP8"/>
<name>A0A1Y2FWP8_9BASI</name>
<dbReference type="CDD" id="cd06186">
    <property type="entry name" value="NOX_Duox_like_FAD_NADP"/>
    <property type="match status" value="1"/>
</dbReference>
<evidence type="ECO:0000256" key="3">
    <source>
        <dbReference type="ARBA" id="ARBA00022448"/>
    </source>
</evidence>
<evidence type="ECO:0000256" key="2">
    <source>
        <dbReference type="ARBA" id="ARBA00006278"/>
    </source>
</evidence>
<comment type="caution">
    <text evidence="13">The sequence shown here is derived from an EMBL/GenBank/DDBJ whole genome shotgun (WGS) entry which is preliminary data.</text>
</comment>
<comment type="subcellular location">
    <subcellularLocation>
        <location evidence="1">Membrane</location>
        <topology evidence="1">Multi-pass membrane protein</topology>
    </subcellularLocation>
</comment>
<feature type="transmembrane region" description="Helical" evidence="11">
    <location>
        <begin position="224"/>
        <end position="245"/>
    </location>
</feature>
<dbReference type="GO" id="GO:0006879">
    <property type="term" value="P:intracellular iron ion homeostasis"/>
    <property type="evidence" value="ECO:0007669"/>
    <property type="project" value="TreeGrafter"/>
</dbReference>
<dbReference type="STRING" id="106004.A0A1Y2FWP8"/>
<dbReference type="GO" id="GO:0000293">
    <property type="term" value="F:ferric-chelate reductase activity"/>
    <property type="evidence" value="ECO:0007669"/>
    <property type="project" value="UniProtKB-ARBA"/>
</dbReference>